<name>A0A137PI16_CONC2</name>
<keyword evidence="3" id="KW-0158">Chromosome</keyword>
<evidence type="ECO:0000256" key="8">
    <source>
        <dbReference type="ARBA" id="ARBA00023242"/>
    </source>
</evidence>
<feature type="compositionally biased region" description="Acidic residues" evidence="11">
    <location>
        <begin position="252"/>
        <end position="262"/>
    </location>
</feature>
<keyword evidence="6" id="KW-0498">Mitosis</keyword>
<evidence type="ECO:0000256" key="6">
    <source>
        <dbReference type="ARBA" id="ARBA00022776"/>
    </source>
</evidence>
<feature type="region of interest" description="Disordered" evidence="11">
    <location>
        <begin position="182"/>
        <end position="212"/>
    </location>
</feature>
<organism evidence="13 14">
    <name type="scientific">Conidiobolus coronatus (strain ATCC 28846 / CBS 209.66 / NRRL 28638)</name>
    <name type="common">Delacroixia coronata</name>
    <dbReference type="NCBI Taxonomy" id="796925"/>
    <lineage>
        <taxon>Eukaryota</taxon>
        <taxon>Fungi</taxon>
        <taxon>Fungi incertae sedis</taxon>
        <taxon>Zoopagomycota</taxon>
        <taxon>Entomophthoromycotina</taxon>
        <taxon>Entomophthoromycetes</taxon>
        <taxon>Entomophthorales</taxon>
        <taxon>Ancylistaceae</taxon>
        <taxon>Conidiobolus</taxon>
    </lineage>
</organism>
<dbReference type="PANTHER" id="PTHR16431:SF1">
    <property type="entry name" value="NEUROGENIC PROTEIN MASTERMIND"/>
    <property type="match status" value="1"/>
</dbReference>
<keyword evidence="4" id="KW-0132">Cell division</keyword>
<evidence type="ECO:0000256" key="11">
    <source>
        <dbReference type="SAM" id="MobiDB-lite"/>
    </source>
</evidence>
<dbReference type="GO" id="GO:0034080">
    <property type="term" value="P:CENP-A containing chromatin assembly"/>
    <property type="evidence" value="ECO:0007669"/>
    <property type="project" value="TreeGrafter"/>
</dbReference>
<evidence type="ECO:0000256" key="10">
    <source>
        <dbReference type="ARBA" id="ARBA00023328"/>
    </source>
</evidence>
<evidence type="ECO:0000259" key="12">
    <source>
        <dbReference type="PROSITE" id="PS51793"/>
    </source>
</evidence>
<gene>
    <name evidence="13" type="ORF">CONCODRAFT_2200</name>
</gene>
<dbReference type="PROSITE" id="PS51793">
    <property type="entry name" value="MIS18"/>
    <property type="match status" value="1"/>
</dbReference>
<keyword evidence="5" id="KW-0479">Metal-binding</keyword>
<comment type="subcellular location">
    <subcellularLocation>
        <location evidence="2">Chromosome</location>
        <location evidence="2">Centromere</location>
    </subcellularLocation>
    <subcellularLocation>
        <location evidence="1">Nucleus</location>
    </subcellularLocation>
</comment>
<dbReference type="InterPro" id="IPR004910">
    <property type="entry name" value="Yippee/Mis18/Cereblon"/>
</dbReference>
<dbReference type="GO" id="GO:0007059">
    <property type="term" value="P:chromosome segregation"/>
    <property type="evidence" value="ECO:0007669"/>
    <property type="project" value="TreeGrafter"/>
</dbReference>
<dbReference type="Proteomes" id="UP000070444">
    <property type="component" value="Unassembled WGS sequence"/>
</dbReference>
<proteinExistence type="predicted"/>
<dbReference type="GO" id="GO:0046872">
    <property type="term" value="F:metal ion binding"/>
    <property type="evidence" value="ECO:0007669"/>
    <property type="project" value="UniProtKB-KW"/>
</dbReference>
<keyword evidence="7" id="KW-0862">Zinc</keyword>
<feature type="region of interest" description="Disordered" evidence="11">
    <location>
        <begin position="226"/>
        <end position="330"/>
    </location>
</feature>
<evidence type="ECO:0000256" key="5">
    <source>
        <dbReference type="ARBA" id="ARBA00022723"/>
    </source>
</evidence>
<dbReference type="Pfam" id="PF03226">
    <property type="entry name" value="Yippee-Mis18"/>
    <property type="match status" value="1"/>
</dbReference>
<feature type="region of interest" description="Disordered" evidence="11">
    <location>
        <begin position="1"/>
        <end position="26"/>
    </location>
</feature>
<dbReference type="GO" id="GO:0051301">
    <property type="term" value="P:cell division"/>
    <property type="evidence" value="ECO:0007669"/>
    <property type="project" value="UniProtKB-KW"/>
</dbReference>
<dbReference type="AlphaFoldDB" id="A0A137PI16"/>
<accession>A0A137PI16</accession>
<evidence type="ECO:0000313" key="14">
    <source>
        <dbReference type="Proteomes" id="UP000070444"/>
    </source>
</evidence>
<keyword evidence="14" id="KW-1185">Reference proteome</keyword>
<evidence type="ECO:0000256" key="1">
    <source>
        <dbReference type="ARBA" id="ARBA00004123"/>
    </source>
</evidence>
<sequence>MSTNEIFPSSQDKIPSSQGTVGKEPRKNLNTQTHLVFQCKNCLKIIGDSICYLAANTKLRSIVLTAQHPNTILGTEVSTSNDPYDLGCTFIVLSCKSCKAKLGRVYKATNSKLDYLRDKYTYNIDNFTTYQLGSYSQSGETIKEGEQILELGDTKPILESISRVKEIICAFHDRISKLENVTNSQELPSTNNNNNLSQLSKSGDNVNTGEGNAVNDSIIILDEEEEEGLVQESDKQTPIELNNKRGNTNSDDNNDYDGEEEDYPNRRNNKLDNKQEEDGDHNETYSGESDFEEISTNNNNNDKAKLLTKSNSNNTPGISLRIKKKIRYTR</sequence>
<dbReference type="OrthoDB" id="74210at2759"/>
<dbReference type="STRING" id="796925.A0A137PI16"/>
<evidence type="ECO:0000256" key="4">
    <source>
        <dbReference type="ARBA" id="ARBA00022618"/>
    </source>
</evidence>
<dbReference type="InterPro" id="IPR034752">
    <property type="entry name" value="Mis18"/>
</dbReference>
<dbReference type="GO" id="GO:0000775">
    <property type="term" value="C:chromosome, centromeric region"/>
    <property type="evidence" value="ECO:0007669"/>
    <property type="project" value="UniProtKB-SubCell"/>
</dbReference>
<reference evidence="13 14" key="1">
    <citation type="journal article" date="2015" name="Genome Biol. Evol.">
        <title>Phylogenomic analyses indicate that early fungi evolved digesting cell walls of algal ancestors of land plants.</title>
        <authorList>
            <person name="Chang Y."/>
            <person name="Wang S."/>
            <person name="Sekimoto S."/>
            <person name="Aerts A.L."/>
            <person name="Choi C."/>
            <person name="Clum A."/>
            <person name="LaButti K.M."/>
            <person name="Lindquist E.A."/>
            <person name="Yee Ngan C."/>
            <person name="Ohm R.A."/>
            <person name="Salamov A.A."/>
            <person name="Grigoriev I.V."/>
            <person name="Spatafora J.W."/>
            <person name="Berbee M.L."/>
        </authorList>
    </citation>
    <scope>NUCLEOTIDE SEQUENCE [LARGE SCALE GENOMIC DNA]</scope>
    <source>
        <strain evidence="13 14">NRRL 28638</strain>
    </source>
</reference>
<dbReference type="EMBL" id="KQ964421">
    <property type="protein sequence ID" value="KXN74643.1"/>
    <property type="molecule type" value="Genomic_DNA"/>
</dbReference>
<feature type="compositionally biased region" description="Low complexity" evidence="11">
    <location>
        <begin position="183"/>
        <end position="202"/>
    </location>
</feature>
<dbReference type="PANTHER" id="PTHR16431">
    <property type="entry name" value="NEUROGENIC PROTEIN MASTERMIND"/>
    <property type="match status" value="1"/>
</dbReference>
<feature type="domain" description="Mis18" evidence="12">
    <location>
        <begin position="34"/>
        <end position="132"/>
    </location>
</feature>
<feature type="compositionally biased region" description="Basic and acidic residues" evidence="11">
    <location>
        <begin position="263"/>
        <end position="276"/>
    </location>
</feature>
<feature type="compositionally biased region" description="Polar residues" evidence="11">
    <location>
        <begin position="308"/>
        <end position="317"/>
    </location>
</feature>
<evidence type="ECO:0000256" key="7">
    <source>
        <dbReference type="ARBA" id="ARBA00022833"/>
    </source>
</evidence>
<evidence type="ECO:0000256" key="3">
    <source>
        <dbReference type="ARBA" id="ARBA00022454"/>
    </source>
</evidence>
<dbReference type="GO" id="GO:0000785">
    <property type="term" value="C:chromatin"/>
    <property type="evidence" value="ECO:0007669"/>
    <property type="project" value="TreeGrafter"/>
</dbReference>
<feature type="compositionally biased region" description="Polar residues" evidence="11">
    <location>
        <begin position="1"/>
        <end position="20"/>
    </location>
</feature>
<evidence type="ECO:0000256" key="9">
    <source>
        <dbReference type="ARBA" id="ARBA00023306"/>
    </source>
</evidence>
<feature type="compositionally biased region" description="Basic residues" evidence="11">
    <location>
        <begin position="321"/>
        <end position="330"/>
    </location>
</feature>
<dbReference type="GO" id="GO:0005634">
    <property type="term" value="C:nucleus"/>
    <property type="evidence" value="ECO:0007669"/>
    <property type="project" value="UniProtKB-SubCell"/>
</dbReference>
<protein>
    <recommendedName>
        <fullName evidence="12">Mis18 domain-containing protein</fullName>
    </recommendedName>
</protein>
<keyword evidence="10" id="KW-0137">Centromere</keyword>
<keyword evidence="8" id="KW-0539">Nucleus</keyword>
<evidence type="ECO:0000313" key="13">
    <source>
        <dbReference type="EMBL" id="KXN74643.1"/>
    </source>
</evidence>
<keyword evidence="9" id="KW-0131">Cell cycle</keyword>
<evidence type="ECO:0000256" key="2">
    <source>
        <dbReference type="ARBA" id="ARBA00004584"/>
    </source>
</evidence>